<evidence type="ECO:0000313" key="12">
    <source>
        <dbReference type="Proteomes" id="UP000588068"/>
    </source>
</evidence>
<dbReference type="PANTHER" id="PTHR42878:SF15">
    <property type="entry name" value="BACTERIOPHYTOCHROME"/>
    <property type="match status" value="1"/>
</dbReference>
<comment type="caution">
    <text evidence="11">The sequence shown here is derived from an EMBL/GenBank/DDBJ whole genome shotgun (WGS) entry which is preliminary data.</text>
</comment>
<protein>
    <recommendedName>
        <fullName evidence="2">histidine kinase</fullName>
        <ecNumber evidence="2">2.7.13.3</ecNumber>
    </recommendedName>
</protein>
<gene>
    <name evidence="11" type="ORF">HNQ60_002762</name>
</gene>
<dbReference type="EMBL" id="JACHHZ010000003">
    <property type="protein sequence ID" value="MBB6093881.1"/>
    <property type="molecule type" value="Genomic_DNA"/>
</dbReference>
<dbReference type="FunFam" id="3.30.565.10:FF:000006">
    <property type="entry name" value="Sensor histidine kinase WalK"/>
    <property type="match status" value="1"/>
</dbReference>
<dbReference type="Pfam" id="PF02518">
    <property type="entry name" value="HATPase_c"/>
    <property type="match status" value="1"/>
</dbReference>
<keyword evidence="7" id="KW-1133">Transmembrane helix</keyword>
<dbReference type="SUPFAM" id="SSF55781">
    <property type="entry name" value="GAF domain-like"/>
    <property type="match status" value="1"/>
</dbReference>
<dbReference type="GO" id="GO:0005886">
    <property type="term" value="C:plasma membrane"/>
    <property type="evidence" value="ECO:0007669"/>
    <property type="project" value="UniProtKB-ARBA"/>
</dbReference>
<dbReference type="PROSITE" id="PS50112">
    <property type="entry name" value="PAS"/>
    <property type="match status" value="1"/>
</dbReference>
<keyword evidence="3" id="KW-0597">Phosphoprotein</keyword>
<evidence type="ECO:0000259" key="9">
    <source>
        <dbReference type="PROSITE" id="PS50109"/>
    </source>
</evidence>
<dbReference type="InterPro" id="IPR000014">
    <property type="entry name" value="PAS"/>
</dbReference>
<evidence type="ECO:0000256" key="4">
    <source>
        <dbReference type="ARBA" id="ARBA00022679"/>
    </source>
</evidence>
<dbReference type="InterPro" id="IPR036097">
    <property type="entry name" value="HisK_dim/P_sf"/>
</dbReference>
<evidence type="ECO:0000256" key="8">
    <source>
        <dbReference type="SAM" id="SignalP"/>
    </source>
</evidence>
<keyword evidence="4" id="KW-0808">Transferase</keyword>
<sequence length="749" mass="82269">MSILACIVAGLASACAYAGVAHLVAGLRQSFRAVHLVFALLAILVAGHALSHIGVYSAQDVESYLAASNWSNLLGAASMAVLPWFAYVYAAARKRWIPTVLSAFYILVIVAYELTPIGSQMRAPPQLVTLILPWGEEATIHVLPHLPTALMAFWLVTVCCYAYIYALCLSQYRRGQRKHAIVFSLSITLLPVALVANMFVLLGELNSLFLGEFGFVSLVLLMTLFLSSDESYRALVAQASDGIFISTSDGRYIDVNRAGLDMLGYSFEELRRLYVIDVVQREEHKRFVEVARQLETGEAIRGEWRFRRKNGASFIGEVNAQMLSDGRMLGVVRDITEHARVHNALRLLAQLGPARDAEDFAHRCLGPLTEAFGAEHAAICIHENESQSLQSLAVWAEGAPGGAFRSPLSLAPSARLNASCQNISLSDAGIEFPDYAPFARQPVYGYFGAGIFDAKERLIGIVEVWSSGPVEIGAESRQILEVFADRIGAEFERAIAHTQLQQLTSSLEARVATRTAELAELNKQLEAFSYSVSHDLRAPVRAVNAFAGLLLAEQPAALNDEAKHYLHRISAAGARMNELIEGLLVLARASHQQLHREPVDLCELAREIVSSLRENDPQRQVEIVFPPAAIVQGDRRMLNVAMTNLIENAWKYTRNSTAASIEFCLRRDGDDTVFSIRDNGVGFDMRYTERLFEPFHRLHSPSEFPGSGIGLATVARILQRHGGRIWAQSAPGEGATFYFTIPGGSQLAG</sequence>
<name>A0A841HKZ9_9GAMM</name>
<dbReference type="InterPro" id="IPR004358">
    <property type="entry name" value="Sig_transdc_His_kin-like_C"/>
</dbReference>
<dbReference type="InterPro" id="IPR029016">
    <property type="entry name" value="GAF-like_dom_sf"/>
</dbReference>
<dbReference type="Gene3D" id="1.10.287.130">
    <property type="match status" value="1"/>
</dbReference>
<feature type="transmembrane region" description="Helical" evidence="7">
    <location>
        <begin position="70"/>
        <end position="90"/>
    </location>
</feature>
<dbReference type="GO" id="GO:0030295">
    <property type="term" value="F:protein kinase activator activity"/>
    <property type="evidence" value="ECO:0007669"/>
    <property type="project" value="TreeGrafter"/>
</dbReference>
<dbReference type="GO" id="GO:0007234">
    <property type="term" value="P:osmosensory signaling via phosphorelay pathway"/>
    <property type="evidence" value="ECO:0007669"/>
    <property type="project" value="TreeGrafter"/>
</dbReference>
<keyword evidence="7" id="KW-0812">Transmembrane</keyword>
<evidence type="ECO:0000313" key="11">
    <source>
        <dbReference type="EMBL" id="MBB6093881.1"/>
    </source>
</evidence>
<comment type="catalytic activity">
    <reaction evidence="1">
        <text>ATP + protein L-histidine = ADP + protein N-phospho-L-histidine.</text>
        <dbReference type="EC" id="2.7.13.3"/>
    </reaction>
</comment>
<proteinExistence type="predicted"/>
<dbReference type="AlphaFoldDB" id="A0A841HKZ9"/>
<dbReference type="PROSITE" id="PS50109">
    <property type="entry name" value="HIS_KIN"/>
    <property type="match status" value="1"/>
</dbReference>
<feature type="transmembrane region" description="Helical" evidence="7">
    <location>
        <begin position="149"/>
        <end position="168"/>
    </location>
</feature>
<feature type="domain" description="PAS" evidence="10">
    <location>
        <begin position="228"/>
        <end position="298"/>
    </location>
</feature>
<evidence type="ECO:0000259" key="10">
    <source>
        <dbReference type="PROSITE" id="PS50112"/>
    </source>
</evidence>
<feature type="transmembrane region" description="Helical" evidence="7">
    <location>
        <begin position="180"/>
        <end position="202"/>
    </location>
</feature>
<dbReference type="CDD" id="cd00082">
    <property type="entry name" value="HisKA"/>
    <property type="match status" value="1"/>
</dbReference>
<feature type="domain" description="Histidine kinase" evidence="9">
    <location>
        <begin position="531"/>
        <end position="745"/>
    </location>
</feature>
<dbReference type="InterPro" id="IPR005467">
    <property type="entry name" value="His_kinase_dom"/>
</dbReference>
<dbReference type="PANTHER" id="PTHR42878">
    <property type="entry name" value="TWO-COMPONENT HISTIDINE KINASE"/>
    <property type="match status" value="1"/>
</dbReference>
<dbReference type="SUPFAM" id="SSF55874">
    <property type="entry name" value="ATPase domain of HSP90 chaperone/DNA topoisomerase II/histidine kinase"/>
    <property type="match status" value="1"/>
</dbReference>
<evidence type="ECO:0000256" key="3">
    <source>
        <dbReference type="ARBA" id="ARBA00022553"/>
    </source>
</evidence>
<accession>A0A841HKZ9</accession>
<dbReference type="Gene3D" id="3.30.565.10">
    <property type="entry name" value="Histidine kinase-like ATPase, C-terminal domain"/>
    <property type="match status" value="1"/>
</dbReference>
<keyword evidence="5" id="KW-0418">Kinase</keyword>
<dbReference type="Pfam" id="PF13426">
    <property type="entry name" value="PAS_9"/>
    <property type="match status" value="1"/>
</dbReference>
<dbReference type="Gene3D" id="3.30.450.40">
    <property type="match status" value="1"/>
</dbReference>
<evidence type="ECO:0000256" key="6">
    <source>
        <dbReference type="ARBA" id="ARBA00023136"/>
    </source>
</evidence>
<dbReference type="Proteomes" id="UP000588068">
    <property type="component" value="Unassembled WGS sequence"/>
</dbReference>
<dbReference type="SMART" id="SM00387">
    <property type="entry name" value="HATPase_c"/>
    <property type="match status" value="1"/>
</dbReference>
<feature type="transmembrane region" description="Helical" evidence="7">
    <location>
        <begin position="96"/>
        <end position="115"/>
    </location>
</feature>
<dbReference type="InterPro" id="IPR003661">
    <property type="entry name" value="HisK_dim/P_dom"/>
</dbReference>
<dbReference type="NCBIfam" id="TIGR00229">
    <property type="entry name" value="sensory_box"/>
    <property type="match status" value="1"/>
</dbReference>
<feature type="chain" id="PRO_5032766672" description="histidine kinase" evidence="8">
    <location>
        <begin position="19"/>
        <end position="749"/>
    </location>
</feature>
<dbReference type="Gene3D" id="3.30.450.20">
    <property type="entry name" value="PAS domain"/>
    <property type="match status" value="1"/>
</dbReference>
<evidence type="ECO:0000256" key="1">
    <source>
        <dbReference type="ARBA" id="ARBA00000085"/>
    </source>
</evidence>
<dbReference type="SMART" id="SM00388">
    <property type="entry name" value="HisKA"/>
    <property type="match status" value="1"/>
</dbReference>
<organism evidence="11 12">
    <name type="scientific">Povalibacter uvarum</name>
    <dbReference type="NCBI Taxonomy" id="732238"/>
    <lineage>
        <taxon>Bacteria</taxon>
        <taxon>Pseudomonadati</taxon>
        <taxon>Pseudomonadota</taxon>
        <taxon>Gammaproteobacteria</taxon>
        <taxon>Steroidobacterales</taxon>
        <taxon>Steroidobacteraceae</taxon>
        <taxon>Povalibacter</taxon>
    </lineage>
</organism>
<dbReference type="PRINTS" id="PR00344">
    <property type="entry name" value="BCTRLSENSOR"/>
</dbReference>
<reference evidence="11 12" key="1">
    <citation type="submission" date="2020-08" db="EMBL/GenBank/DDBJ databases">
        <title>Genomic Encyclopedia of Type Strains, Phase IV (KMG-IV): sequencing the most valuable type-strain genomes for metagenomic binning, comparative biology and taxonomic classification.</title>
        <authorList>
            <person name="Goeker M."/>
        </authorList>
    </citation>
    <scope>NUCLEOTIDE SEQUENCE [LARGE SCALE GENOMIC DNA]</scope>
    <source>
        <strain evidence="11 12">DSM 26723</strain>
    </source>
</reference>
<dbReference type="InterPro" id="IPR035965">
    <property type="entry name" value="PAS-like_dom_sf"/>
</dbReference>
<dbReference type="InterPro" id="IPR036890">
    <property type="entry name" value="HATPase_C_sf"/>
</dbReference>
<keyword evidence="8" id="KW-0732">Signal</keyword>
<evidence type="ECO:0000256" key="5">
    <source>
        <dbReference type="ARBA" id="ARBA00022777"/>
    </source>
</evidence>
<dbReference type="SUPFAM" id="SSF47384">
    <property type="entry name" value="Homodimeric domain of signal transducing histidine kinase"/>
    <property type="match status" value="1"/>
</dbReference>
<evidence type="ECO:0000256" key="2">
    <source>
        <dbReference type="ARBA" id="ARBA00012438"/>
    </source>
</evidence>
<evidence type="ECO:0000256" key="7">
    <source>
        <dbReference type="SAM" id="Phobius"/>
    </source>
</evidence>
<dbReference type="InterPro" id="IPR003594">
    <property type="entry name" value="HATPase_dom"/>
</dbReference>
<feature type="transmembrane region" description="Helical" evidence="7">
    <location>
        <begin position="34"/>
        <end position="58"/>
    </location>
</feature>
<feature type="signal peptide" evidence="8">
    <location>
        <begin position="1"/>
        <end position="18"/>
    </location>
</feature>
<dbReference type="InterPro" id="IPR050351">
    <property type="entry name" value="BphY/WalK/GraS-like"/>
</dbReference>
<dbReference type="GO" id="GO:0000156">
    <property type="term" value="F:phosphorelay response regulator activity"/>
    <property type="evidence" value="ECO:0007669"/>
    <property type="project" value="TreeGrafter"/>
</dbReference>
<dbReference type="GO" id="GO:0000155">
    <property type="term" value="F:phosphorelay sensor kinase activity"/>
    <property type="evidence" value="ECO:0007669"/>
    <property type="project" value="InterPro"/>
</dbReference>
<dbReference type="RefSeq" id="WP_184332658.1">
    <property type="nucleotide sequence ID" value="NZ_JACHHZ010000003.1"/>
</dbReference>
<dbReference type="SUPFAM" id="SSF55785">
    <property type="entry name" value="PYP-like sensor domain (PAS domain)"/>
    <property type="match status" value="1"/>
</dbReference>
<dbReference type="Pfam" id="PF00512">
    <property type="entry name" value="HisKA"/>
    <property type="match status" value="1"/>
</dbReference>
<keyword evidence="6 7" id="KW-0472">Membrane</keyword>
<dbReference type="SMART" id="SM00091">
    <property type="entry name" value="PAS"/>
    <property type="match status" value="1"/>
</dbReference>
<dbReference type="EC" id="2.7.13.3" evidence="2"/>
<dbReference type="CDD" id="cd00130">
    <property type="entry name" value="PAS"/>
    <property type="match status" value="1"/>
</dbReference>
<keyword evidence="12" id="KW-1185">Reference proteome</keyword>